<proteinExistence type="inferred from homology"/>
<evidence type="ECO:0000313" key="8">
    <source>
        <dbReference type="Proteomes" id="UP000002173"/>
    </source>
</evidence>
<keyword evidence="4" id="KW-0472">Membrane</keyword>
<gene>
    <name evidence="7" type="ORF">BBOV_II006760</name>
</gene>
<keyword evidence="8" id="KW-1185">Reference proteome</keyword>
<dbReference type="InterPro" id="IPR001392">
    <property type="entry name" value="Clathrin_mu"/>
</dbReference>
<dbReference type="Gene3D" id="3.30.450.60">
    <property type="match status" value="1"/>
</dbReference>
<feature type="domain" description="MHD" evidence="6">
    <location>
        <begin position="177"/>
        <end position="434"/>
    </location>
</feature>
<dbReference type="PIRSF" id="PIRSF005992">
    <property type="entry name" value="Clathrin_mu"/>
    <property type="match status" value="1"/>
</dbReference>
<reference evidence="8" key="2">
    <citation type="journal article" date="2020" name="Data Brief">
        <title>Transcriptome dataset of Babesia bovis life stages within vertebrate and invertebrate hosts.</title>
        <authorList>
            <person name="Ueti M.W."/>
            <person name="Johnson W.C."/>
            <person name="Kappmeyer L.S."/>
            <person name="Herndon D.R."/>
            <person name="Mousel M.R."/>
            <person name="Reif K.E."/>
            <person name="Taus N.S."/>
            <person name="Ifeonu O.O."/>
            <person name="Silva J.C."/>
            <person name="Suarez C.E."/>
            <person name="Brayton K.A."/>
        </authorList>
    </citation>
    <scope>NUCLEOTIDE SEQUENCE [LARGE SCALE GENOMIC DNA]</scope>
</reference>
<dbReference type="VEuPathDB" id="PiroplasmaDB:BBOV_II006760"/>
<dbReference type="FunCoup" id="A7AUL5">
    <property type="interactions" value="149"/>
</dbReference>
<reference evidence="7 8" key="1">
    <citation type="journal article" date="2007" name="PLoS Pathog.">
        <title>Genome sequence of Babesia bovis and comparative analysis of apicomplexan hemoprotozoa.</title>
        <authorList>
            <person name="Brayton K.A."/>
            <person name="Lau A.O.T."/>
            <person name="Herndon D.R."/>
            <person name="Hannick L."/>
            <person name="Kappmeyer L.S."/>
            <person name="Berens S.J."/>
            <person name="Bidwell S.L."/>
            <person name="Brown W.C."/>
            <person name="Crabtree J."/>
            <person name="Fadrosh D."/>
            <person name="Feldblum T."/>
            <person name="Forberger H.A."/>
            <person name="Haas B.J."/>
            <person name="Howell J.M."/>
            <person name="Khouri H."/>
            <person name="Koo H."/>
            <person name="Mann D.J."/>
            <person name="Norimine J."/>
            <person name="Paulsen I.T."/>
            <person name="Radune D."/>
            <person name="Ren Q."/>
            <person name="Smith R.K. Jr."/>
            <person name="Suarez C.E."/>
            <person name="White O."/>
            <person name="Wortman J.R."/>
            <person name="Knowles D.P. Jr."/>
            <person name="McElwain T.F."/>
            <person name="Nene V.M."/>
        </authorList>
    </citation>
    <scope>NUCLEOTIDE SEQUENCE [LARGE SCALE GENOMIC DNA]</scope>
    <source>
        <strain evidence="7">T2Bo</strain>
    </source>
</reference>
<dbReference type="PANTHER" id="PTHR10529">
    <property type="entry name" value="AP COMPLEX SUBUNIT MU"/>
    <property type="match status" value="1"/>
</dbReference>
<dbReference type="InterPro" id="IPR036168">
    <property type="entry name" value="AP2_Mu_C_sf"/>
</dbReference>
<name>A7AUL5_BABBO</name>
<dbReference type="PRINTS" id="PR00314">
    <property type="entry name" value="CLATHRINADPT"/>
</dbReference>
<dbReference type="GO" id="GO:0012505">
    <property type="term" value="C:endomembrane system"/>
    <property type="evidence" value="ECO:0007669"/>
    <property type="project" value="UniProtKB-SubCell"/>
</dbReference>
<dbReference type="InterPro" id="IPR011012">
    <property type="entry name" value="Longin-like_dom_sf"/>
</dbReference>
<dbReference type="STRING" id="5865.A7AUL5"/>
<evidence type="ECO:0000256" key="2">
    <source>
        <dbReference type="ARBA" id="ARBA00022448"/>
    </source>
</evidence>
<dbReference type="KEGG" id="bbo:BBOV_II006760"/>
<dbReference type="eggNOG" id="KOG0937">
    <property type="taxonomic scope" value="Eukaryota"/>
</dbReference>
<comment type="similarity">
    <text evidence="5">Belongs to the adaptor complexes medium subunit family.</text>
</comment>
<dbReference type="PROSITE" id="PS51072">
    <property type="entry name" value="MHD"/>
    <property type="match status" value="1"/>
</dbReference>
<dbReference type="OMA" id="DYGYIQN"/>
<sequence length="435" mass="48557">MALSRFFVISSGGDRILLRCLRGEGEGGSAEEFYSAVTEHHEGNLPLIRIGDVFYYSLKRNGLYFVATTSFAVPPSYMLELLNRIIGTFKDFCGILTEESLRQNFILAYELLDELLDFGYVQCTNTSQLKQKVYNVALVPKIHARSMARLSLGTNPNPKTVPSSVSQRPITKEGARSNEIFVDVLEKVSAILGADDTYKSVTVEGQIRMKSFLSGNPMVRVALNEDIVINNRRCKVPNVAVLDFCNFHECVDTREFEKARLLSLTPLEGEFTLMSYRISGNAVIPFRIKAAVDIDGDAATITVNVFSTMPEHINAFVKLHCPLPSCTTGATLSTVPHDNGQATEYRPKDQSISWEVRKYRGCTGYTLRASVNLGSHGSKISKREFGPLNLTFEAPLFSVSNVRVRYLGVLQPPSSGPSYRWVRYVTSSQSYIYRF</sequence>
<dbReference type="Proteomes" id="UP000002173">
    <property type="component" value="Unassembled WGS sequence"/>
</dbReference>
<dbReference type="Gene3D" id="2.60.40.1170">
    <property type="entry name" value="Mu homology domain, subdomain B"/>
    <property type="match status" value="2"/>
</dbReference>
<dbReference type="AlphaFoldDB" id="A7AUL5"/>
<protein>
    <submittedName>
        <fullName evidence="7">Clathrin coat assembly protein, putative</fullName>
    </submittedName>
</protein>
<dbReference type="GO" id="GO:0006886">
    <property type="term" value="P:intracellular protein transport"/>
    <property type="evidence" value="ECO:0007669"/>
    <property type="project" value="UniProtKB-UniRule"/>
</dbReference>
<dbReference type="FunFam" id="3.30.450.60:FF:000002">
    <property type="entry name" value="AP-2 complex subunit mu, putative"/>
    <property type="match status" value="1"/>
</dbReference>
<dbReference type="InParanoid" id="A7AUL5"/>
<dbReference type="EMBL" id="AAXT01000003">
    <property type="protein sequence ID" value="EDO06626.1"/>
    <property type="molecule type" value="Genomic_DNA"/>
</dbReference>
<dbReference type="SUPFAM" id="SSF64356">
    <property type="entry name" value="SNARE-like"/>
    <property type="match status" value="1"/>
</dbReference>
<dbReference type="GeneID" id="5478428"/>
<evidence type="ECO:0000256" key="3">
    <source>
        <dbReference type="ARBA" id="ARBA00022927"/>
    </source>
</evidence>
<dbReference type="InterPro" id="IPR028565">
    <property type="entry name" value="MHD"/>
</dbReference>
<dbReference type="Pfam" id="PF00928">
    <property type="entry name" value="Adap_comp_sub"/>
    <property type="match status" value="1"/>
</dbReference>
<evidence type="ECO:0000256" key="4">
    <source>
        <dbReference type="ARBA" id="ARBA00023136"/>
    </source>
</evidence>
<keyword evidence="3 5" id="KW-0653">Protein transport</keyword>
<dbReference type="RefSeq" id="XP_001610194.1">
    <property type="nucleotide sequence ID" value="XM_001610144.1"/>
</dbReference>
<evidence type="ECO:0000313" key="7">
    <source>
        <dbReference type="EMBL" id="EDO06626.1"/>
    </source>
</evidence>
<comment type="caution">
    <text evidence="7">The sequence shown here is derived from an EMBL/GenBank/DDBJ whole genome shotgun (WGS) entry which is preliminary data.</text>
</comment>
<dbReference type="GO" id="GO:0016192">
    <property type="term" value="P:vesicle-mediated transport"/>
    <property type="evidence" value="ECO:0007669"/>
    <property type="project" value="InterPro"/>
</dbReference>
<organism evidence="7 8">
    <name type="scientific">Babesia bovis</name>
    <dbReference type="NCBI Taxonomy" id="5865"/>
    <lineage>
        <taxon>Eukaryota</taxon>
        <taxon>Sar</taxon>
        <taxon>Alveolata</taxon>
        <taxon>Apicomplexa</taxon>
        <taxon>Aconoidasida</taxon>
        <taxon>Piroplasmida</taxon>
        <taxon>Babesiidae</taxon>
        <taxon>Babesia</taxon>
    </lineage>
</organism>
<reference evidence="8" key="3">
    <citation type="journal article" date="2021" name="Int. J. Parasitol.">
        <title>Comparative analysis of gene expression between Babesia bovis blood stages and kinetes allowed by improved genome annotation.</title>
        <authorList>
            <person name="Ueti M.W."/>
            <person name="Johnson W.C."/>
            <person name="Kappmeyer L.S."/>
            <person name="Herndon D.R."/>
            <person name="Mousel M.R."/>
            <person name="Reif K.E."/>
            <person name="Taus N.S."/>
            <person name="Ifeonu O.O."/>
            <person name="Silva J.C."/>
            <person name="Suarez C.E."/>
            <person name="Brayton K.A."/>
        </authorList>
    </citation>
    <scope>NUCLEOTIDE SEQUENCE [LARGE SCALE GENOMIC DNA]</scope>
</reference>
<dbReference type="GO" id="GO:0030131">
    <property type="term" value="C:clathrin adaptor complex"/>
    <property type="evidence" value="ECO:0007669"/>
    <property type="project" value="UniProtKB-UniRule"/>
</dbReference>
<comment type="subcellular location">
    <subcellularLocation>
        <location evidence="1">Endomembrane system</location>
    </subcellularLocation>
</comment>
<accession>A7AUL5</accession>
<keyword evidence="2 5" id="KW-0813">Transport</keyword>
<dbReference type="SUPFAM" id="SSF49447">
    <property type="entry name" value="Second domain of Mu2 adaptin subunit (ap50) of ap2 adaptor"/>
    <property type="match status" value="1"/>
</dbReference>
<dbReference type="CDD" id="cd14838">
    <property type="entry name" value="AP4_Mu_N"/>
    <property type="match status" value="1"/>
</dbReference>
<evidence type="ECO:0000256" key="1">
    <source>
        <dbReference type="ARBA" id="ARBA00004308"/>
    </source>
</evidence>
<evidence type="ECO:0000259" key="6">
    <source>
        <dbReference type="PROSITE" id="PS51072"/>
    </source>
</evidence>
<dbReference type="CDD" id="cd09253">
    <property type="entry name" value="AP-4_Mu4_Cterm"/>
    <property type="match status" value="1"/>
</dbReference>
<dbReference type="InterPro" id="IPR050431">
    <property type="entry name" value="Adaptor_comp_med_subunit"/>
</dbReference>
<evidence type="ECO:0000256" key="5">
    <source>
        <dbReference type="PIRNR" id="PIRNR005992"/>
    </source>
</evidence>